<evidence type="ECO:0000259" key="8">
    <source>
        <dbReference type="Pfam" id="PF20684"/>
    </source>
</evidence>
<feature type="transmembrane region" description="Helical" evidence="7">
    <location>
        <begin position="133"/>
        <end position="158"/>
    </location>
</feature>
<dbReference type="PANTHER" id="PTHR33048">
    <property type="entry name" value="PTH11-LIKE INTEGRAL MEMBRANE PROTEIN (AFU_ORTHOLOGUE AFUA_5G11245)"/>
    <property type="match status" value="1"/>
</dbReference>
<evidence type="ECO:0000313" key="10">
    <source>
        <dbReference type="Proteomes" id="UP000070501"/>
    </source>
</evidence>
<proteinExistence type="inferred from homology"/>
<evidence type="ECO:0000256" key="6">
    <source>
        <dbReference type="SAM" id="MobiDB-lite"/>
    </source>
</evidence>
<dbReference type="OrthoDB" id="5329176at2759"/>
<dbReference type="Proteomes" id="UP000070501">
    <property type="component" value="Unassembled WGS sequence"/>
</dbReference>
<evidence type="ECO:0000256" key="3">
    <source>
        <dbReference type="ARBA" id="ARBA00022989"/>
    </source>
</evidence>
<accession>A0A136IQD2</accession>
<feature type="transmembrane region" description="Helical" evidence="7">
    <location>
        <begin position="102"/>
        <end position="121"/>
    </location>
</feature>
<evidence type="ECO:0000256" key="1">
    <source>
        <dbReference type="ARBA" id="ARBA00004141"/>
    </source>
</evidence>
<dbReference type="GO" id="GO:0016020">
    <property type="term" value="C:membrane"/>
    <property type="evidence" value="ECO:0007669"/>
    <property type="project" value="UniProtKB-SubCell"/>
</dbReference>
<feature type="domain" description="Rhodopsin" evidence="8">
    <location>
        <begin position="31"/>
        <end position="273"/>
    </location>
</feature>
<organism evidence="9 10">
    <name type="scientific">Microdochium bolleyi</name>
    <dbReference type="NCBI Taxonomy" id="196109"/>
    <lineage>
        <taxon>Eukaryota</taxon>
        <taxon>Fungi</taxon>
        <taxon>Dikarya</taxon>
        <taxon>Ascomycota</taxon>
        <taxon>Pezizomycotina</taxon>
        <taxon>Sordariomycetes</taxon>
        <taxon>Xylariomycetidae</taxon>
        <taxon>Xylariales</taxon>
        <taxon>Microdochiaceae</taxon>
        <taxon>Microdochium</taxon>
    </lineage>
</organism>
<dbReference type="InterPro" id="IPR052337">
    <property type="entry name" value="SAT4-like"/>
</dbReference>
<feature type="transmembrane region" description="Helical" evidence="7">
    <location>
        <begin position="249"/>
        <end position="267"/>
    </location>
</feature>
<feature type="transmembrane region" description="Helical" evidence="7">
    <location>
        <begin position="47"/>
        <end position="69"/>
    </location>
</feature>
<dbReference type="InParanoid" id="A0A136IQD2"/>
<comment type="similarity">
    <text evidence="5">Belongs to the SAT4 family.</text>
</comment>
<keyword evidence="3 7" id="KW-1133">Transmembrane helix</keyword>
<evidence type="ECO:0000256" key="2">
    <source>
        <dbReference type="ARBA" id="ARBA00022692"/>
    </source>
</evidence>
<keyword evidence="2 7" id="KW-0812">Transmembrane</keyword>
<comment type="subcellular location">
    <subcellularLocation>
        <location evidence="1">Membrane</location>
        <topology evidence="1">Multi-pass membrane protein</topology>
    </subcellularLocation>
</comment>
<dbReference type="PANTHER" id="PTHR33048:SF57">
    <property type="entry name" value="INTEGRAL MEMBRANE PROTEIN-RELATED"/>
    <property type="match status" value="1"/>
</dbReference>
<gene>
    <name evidence="9" type="ORF">Micbo1qcDRAFT_218404</name>
</gene>
<name>A0A136IQD2_9PEZI</name>
<dbReference type="InterPro" id="IPR049326">
    <property type="entry name" value="Rhodopsin_dom_fungi"/>
</dbReference>
<dbReference type="AlphaFoldDB" id="A0A136IQD2"/>
<keyword evidence="4 7" id="KW-0472">Membrane</keyword>
<keyword evidence="10" id="KW-1185">Reference proteome</keyword>
<feature type="transmembrane region" description="Helical" evidence="7">
    <location>
        <begin position="178"/>
        <end position="197"/>
    </location>
</feature>
<evidence type="ECO:0000256" key="5">
    <source>
        <dbReference type="ARBA" id="ARBA00038359"/>
    </source>
</evidence>
<feature type="transmembrane region" description="Helical" evidence="7">
    <location>
        <begin position="209"/>
        <end position="229"/>
    </location>
</feature>
<sequence>MVRFTVETGAQRRVFGFALAFAILSTIFVSLRILTNRLAHRALDASDYCIVAACIFVVGFEACSITAVLNCGVGLHMLDIVSTHGPAPIAEFAQLLVALQNLWVLSLSFCKISMLLLYTRIFSVPALVLTARLTAGFIVAWATATVLATFLICQPFAYNWDKTVPDGHCGDQVLLLQVTGALNIFTDLMVVLLPLPLLCRLEINLCQRLVLLAEFSLGLLTCVVSAVRLYTLISMDYRDITYTIPKVNILSGLEPAVAIILACVIMLRPLTRRESYTRDGSRNNTTTSSKSKGRGLGGASNGESERWDNDSDVHLRPLRARREIWVMGSKNASHFSLS</sequence>
<dbReference type="Pfam" id="PF20684">
    <property type="entry name" value="Fung_rhodopsin"/>
    <property type="match status" value="1"/>
</dbReference>
<evidence type="ECO:0000256" key="4">
    <source>
        <dbReference type="ARBA" id="ARBA00023136"/>
    </source>
</evidence>
<evidence type="ECO:0000313" key="9">
    <source>
        <dbReference type="EMBL" id="KXJ87123.1"/>
    </source>
</evidence>
<protein>
    <submittedName>
        <fullName evidence="9">Integral membrane protein</fullName>
    </submittedName>
</protein>
<dbReference type="EMBL" id="KQ964264">
    <property type="protein sequence ID" value="KXJ87123.1"/>
    <property type="molecule type" value="Genomic_DNA"/>
</dbReference>
<feature type="transmembrane region" description="Helical" evidence="7">
    <location>
        <begin position="14"/>
        <end position="35"/>
    </location>
</feature>
<reference evidence="10" key="1">
    <citation type="submission" date="2016-02" db="EMBL/GenBank/DDBJ databases">
        <title>Draft genome sequence of Microdochium bolleyi, a fungal endophyte of beachgrass.</title>
        <authorList>
            <consortium name="DOE Joint Genome Institute"/>
            <person name="David A.S."/>
            <person name="May G."/>
            <person name="Haridas S."/>
            <person name="Lim J."/>
            <person name="Wang M."/>
            <person name="Labutti K."/>
            <person name="Lipzen A."/>
            <person name="Barry K."/>
            <person name="Grigoriev I.V."/>
        </authorList>
    </citation>
    <scope>NUCLEOTIDE SEQUENCE [LARGE SCALE GENOMIC DNA]</scope>
    <source>
        <strain evidence="10">J235TASD1</strain>
    </source>
</reference>
<feature type="region of interest" description="Disordered" evidence="6">
    <location>
        <begin position="276"/>
        <end position="309"/>
    </location>
</feature>
<evidence type="ECO:0000256" key="7">
    <source>
        <dbReference type="SAM" id="Phobius"/>
    </source>
</evidence>